<dbReference type="Pfam" id="PF03432">
    <property type="entry name" value="Relaxase"/>
    <property type="match status" value="1"/>
</dbReference>
<reference evidence="2 3" key="1">
    <citation type="submission" date="2018-03" db="EMBL/GenBank/DDBJ databases">
        <title>Mesoflavibacter sp. HG37 and Mesoflavibacter sp. HG96 sp.nov., two marine bacteria isolated from seawater of Western Pacific Ocean.</title>
        <authorList>
            <person name="Cheng H."/>
            <person name="Wu Y.-H."/>
            <person name="Guo L.-L."/>
            <person name="Xu X.-W."/>
        </authorList>
    </citation>
    <scope>NUCLEOTIDE SEQUENCE [LARGE SCALE GENOMIC DNA]</scope>
    <source>
        <strain evidence="2 3">KCTC 42117</strain>
    </source>
</reference>
<evidence type="ECO:0000259" key="1">
    <source>
        <dbReference type="Pfam" id="PF03432"/>
    </source>
</evidence>
<dbReference type="AlphaFoldDB" id="A0A2T1N635"/>
<comment type="caution">
    <text evidence="2">The sequence shown here is derived from an EMBL/GenBank/DDBJ whole genome shotgun (WGS) entry which is preliminary data.</text>
</comment>
<dbReference type="Proteomes" id="UP000238430">
    <property type="component" value="Unassembled WGS sequence"/>
</dbReference>
<keyword evidence="3" id="KW-1185">Reference proteome</keyword>
<dbReference type="InterPro" id="IPR005094">
    <property type="entry name" value="Endonuclease_MobA/VirD2"/>
</dbReference>
<dbReference type="EMBL" id="PXOT01000027">
    <property type="protein sequence ID" value="PSG87052.1"/>
    <property type="molecule type" value="Genomic_DNA"/>
</dbReference>
<name>A0A2T1N635_9FLAO</name>
<evidence type="ECO:0000313" key="2">
    <source>
        <dbReference type="EMBL" id="PSG87052.1"/>
    </source>
</evidence>
<gene>
    <name evidence="2" type="ORF">C7H61_13155</name>
</gene>
<dbReference type="RefSeq" id="WP_106680475.1">
    <property type="nucleotide sequence ID" value="NZ_JACHWV010000002.1"/>
</dbReference>
<organism evidence="2 3">
    <name type="scientific">Mesoflavibacter zeaxanthinifaciens subsp. sabulilitoris</name>
    <dbReference type="NCBI Taxonomy" id="1520893"/>
    <lineage>
        <taxon>Bacteria</taxon>
        <taxon>Pseudomonadati</taxon>
        <taxon>Bacteroidota</taxon>
        <taxon>Flavobacteriia</taxon>
        <taxon>Flavobacteriales</taxon>
        <taxon>Flavobacteriaceae</taxon>
        <taxon>Mesoflavibacter</taxon>
    </lineage>
</organism>
<accession>A0A2T1N635</accession>
<feature type="domain" description="MobA/VirD2-like nuclease" evidence="1">
    <location>
        <begin position="61"/>
        <end position="167"/>
    </location>
</feature>
<sequence length="198" mass="23716">MIIKEKSIKSYIALENVLRYVFSKHNHQQHFVFKRYIKGDRNFEKQLQLVQDDTEATSIIMEDRLQEMKRQFLVNDKQRLHKRKGETKFYHAILSFHRSDSLSQEQLLKVAKKYVKERFPNSIVVATNHSDTKHQHLHLIGSNVEYGIHTTRYLTKSQFKAIKQEMEHWQGKELGLVHSRVDHSKKKSSRYLKKRNTK</sequence>
<proteinExistence type="predicted"/>
<dbReference type="OrthoDB" id="915634at2"/>
<evidence type="ECO:0000313" key="3">
    <source>
        <dbReference type="Proteomes" id="UP000238430"/>
    </source>
</evidence>
<protein>
    <recommendedName>
        <fullName evidence="1">MobA/VirD2-like nuclease domain-containing protein</fullName>
    </recommendedName>
</protein>